<feature type="domain" description="Disease resistance protein winged helix" evidence="10">
    <location>
        <begin position="434"/>
        <end position="511"/>
    </location>
</feature>
<evidence type="ECO:0000313" key="14">
    <source>
        <dbReference type="Proteomes" id="UP000019116"/>
    </source>
</evidence>
<dbReference type="InterPro" id="IPR027417">
    <property type="entry name" value="P-loop_NTPase"/>
</dbReference>
<reference evidence="13" key="1">
    <citation type="submission" date="2018-08" db="EMBL/GenBank/DDBJ databases">
        <authorList>
            <person name="Rossello M."/>
        </authorList>
    </citation>
    <scope>NUCLEOTIDE SEQUENCE [LARGE SCALE GENOMIC DNA]</scope>
    <source>
        <strain evidence="13">cv. Chinese Spring</strain>
    </source>
</reference>
<dbReference type="Pfam" id="PF23598">
    <property type="entry name" value="LRR_14"/>
    <property type="match status" value="2"/>
</dbReference>
<dbReference type="Gramene" id="TraesKAR7A01G0061260.1">
    <property type="protein sequence ID" value="cds.TraesKAR7A01G0061260.1"/>
    <property type="gene ID" value="TraesKAR7A01G0061260"/>
</dbReference>
<dbReference type="Gene3D" id="1.10.8.430">
    <property type="entry name" value="Helical domain of apoptotic protease-activating factors"/>
    <property type="match status" value="1"/>
</dbReference>
<dbReference type="GO" id="GO:0051707">
    <property type="term" value="P:response to other organism"/>
    <property type="evidence" value="ECO:0007669"/>
    <property type="project" value="UniProtKB-ARBA"/>
</dbReference>
<dbReference type="Gramene" id="TraesROB_scaffold_055576_01G000600.1">
    <property type="protein sequence ID" value="TraesROB_scaffold_055576_01G000600.1"/>
    <property type="gene ID" value="TraesROB_scaffold_055576_01G000600"/>
</dbReference>
<dbReference type="Pfam" id="PF18052">
    <property type="entry name" value="Rx_N"/>
    <property type="match status" value="1"/>
</dbReference>
<keyword evidence="14" id="KW-1185">Reference proteome</keyword>
<dbReference type="Gene3D" id="1.10.10.10">
    <property type="entry name" value="Winged helix-like DNA-binding domain superfamily/Winged helix DNA-binding domain"/>
    <property type="match status" value="1"/>
</dbReference>
<dbReference type="Gramene" id="TraesLAC7A03G03797710.1">
    <property type="protein sequence ID" value="TraesLAC7A03G03797710.1"/>
    <property type="gene ID" value="TraesLAC7A03G03797710"/>
</dbReference>
<evidence type="ECO:0000256" key="5">
    <source>
        <dbReference type="ARBA" id="ARBA00022821"/>
    </source>
</evidence>
<dbReference type="PANTHER" id="PTHR36766">
    <property type="entry name" value="PLANT BROAD-SPECTRUM MILDEW RESISTANCE PROTEIN RPW8"/>
    <property type="match status" value="1"/>
</dbReference>
<dbReference type="Gramene" id="TraesCLE_scaffold_044062_01G000600.1">
    <property type="protein sequence ID" value="TraesCLE_scaffold_044062_01G000600.1"/>
    <property type="gene ID" value="TraesCLE_scaffold_044062_01G000600"/>
</dbReference>
<dbReference type="InterPro" id="IPR055414">
    <property type="entry name" value="LRR_R13L4/SHOC2-like"/>
</dbReference>
<dbReference type="InterPro" id="IPR003591">
    <property type="entry name" value="Leu-rich_rpt_typical-subtyp"/>
</dbReference>
<feature type="domain" description="Disease resistance R13L4/SHOC-2-like LRR" evidence="11">
    <location>
        <begin position="603"/>
        <end position="724"/>
    </location>
</feature>
<dbReference type="Gramene" id="TraesLDM7A03G03851800.1">
    <property type="protein sequence ID" value="TraesLDM7A03G03851800.1"/>
    <property type="gene ID" value="TraesLDM7A03G03851800"/>
</dbReference>
<comment type="similarity">
    <text evidence="1">Belongs to the disease resistance NB-LRR family.</text>
</comment>
<dbReference type="InterPro" id="IPR002182">
    <property type="entry name" value="NB-ARC"/>
</dbReference>
<dbReference type="Gene3D" id="3.80.10.10">
    <property type="entry name" value="Ribonuclease Inhibitor"/>
    <property type="match status" value="5"/>
</dbReference>
<keyword evidence="4" id="KW-0547">Nucleotide-binding</keyword>
<dbReference type="Gramene" id="TraesNOR7A03G03888160.1">
    <property type="protein sequence ID" value="TraesNOR7A03G03888160.1"/>
    <property type="gene ID" value="TraesNOR7A03G03888160"/>
</dbReference>
<dbReference type="Gramene" id="TraesSYM7A03G03796030.1">
    <property type="protein sequence ID" value="TraesSYM7A03G03796030.1"/>
    <property type="gene ID" value="TraesSYM7A03G03796030"/>
</dbReference>
<dbReference type="RefSeq" id="XP_044426954.1">
    <property type="nucleotide sequence ID" value="XM_044571019.1"/>
</dbReference>
<accession>A0A3B6RE36</accession>
<dbReference type="GO" id="GO:0006952">
    <property type="term" value="P:defense response"/>
    <property type="evidence" value="ECO:0007669"/>
    <property type="project" value="UniProtKB-KW"/>
</dbReference>
<evidence type="ECO:0000259" key="11">
    <source>
        <dbReference type="Pfam" id="PF23598"/>
    </source>
</evidence>
<feature type="domain" description="Disease resistance N-terminal" evidence="9">
    <location>
        <begin position="13"/>
        <end position="102"/>
    </location>
</feature>
<dbReference type="GO" id="GO:0005524">
    <property type="term" value="F:ATP binding"/>
    <property type="evidence" value="ECO:0007669"/>
    <property type="project" value="UniProtKB-KW"/>
</dbReference>
<evidence type="ECO:0000256" key="7">
    <source>
        <dbReference type="ARBA" id="ARBA00023054"/>
    </source>
</evidence>
<dbReference type="SUPFAM" id="SSF52058">
    <property type="entry name" value="L domain-like"/>
    <property type="match status" value="3"/>
</dbReference>
<dbReference type="OrthoDB" id="674488at2759"/>
<dbReference type="PANTHER" id="PTHR36766:SF40">
    <property type="entry name" value="DISEASE RESISTANCE PROTEIN RGA3"/>
    <property type="match status" value="1"/>
</dbReference>
<dbReference type="InterPro" id="IPR058922">
    <property type="entry name" value="WHD_DRP"/>
</dbReference>
<dbReference type="InterPro" id="IPR032675">
    <property type="entry name" value="LRR_dom_sf"/>
</dbReference>
<evidence type="ECO:0000259" key="9">
    <source>
        <dbReference type="Pfam" id="PF18052"/>
    </source>
</evidence>
<dbReference type="Gramene" id="TraesJAG7A03G03827200.1">
    <property type="protein sequence ID" value="TraesJAG7A03G03827200.1"/>
    <property type="gene ID" value="TraesJAG7A03G03827200"/>
</dbReference>
<dbReference type="Pfam" id="PF00931">
    <property type="entry name" value="NB-ARC"/>
    <property type="match status" value="1"/>
</dbReference>
<evidence type="ECO:0000256" key="4">
    <source>
        <dbReference type="ARBA" id="ARBA00022741"/>
    </source>
</evidence>
<dbReference type="Gene3D" id="1.20.5.4130">
    <property type="match status" value="1"/>
</dbReference>
<dbReference type="SMART" id="SM00367">
    <property type="entry name" value="LRR_CC"/>
    <property type="match status" value="7"/>
</dbReference>
<dbReference type="Pfam" id="PF00560">
    <property type="entry name" value="LRR_1"/>
    <property type="match status" value="2"/>
</dbReference>
<dbReference type="InterPro" id="IPR036388">
    <property type="entry name" value="WH-like_DNA-bd_sf"/>
</dbReference>
<organism evidence="13">
    <name type="scientific">Triticum aestivum</name>
    <name type="common">Wheat</name>
    <dbReference type="NCBI Taxonomy" id="4565"/>
    <lineage>
        <taxon>Eukaryota</taxon>
        <taxon>Viridiplantae</taxon>
        <taxon>Streptophyta</taxon>
        <taxon>Embryophyta</taxon>
        <taxon>Tracheophyta</taxon>
        <taxon>Spermatophyta</taxon>
        <taxon>Magnoliopsida</taxon>
        <taxon>Liliopsida</taxon>
        <taxon>Poales</taxon>
        <taxon>Poaceae</taxon>
        <taxon>BOP clade</taxon>
        <taxon>Pooideae</taxon>
        <taxon>Triticodae</taxon>
        <taxon>Triticeae</taxon>
        <taxon>Triticinae</taxon>
        <taxon>Triticum</taxon>
    </lineage>
</organism>
<dbReference type="InterPro" id="IPR006553">
    <property type="entry name" value="Leu-rich_rpt_Cys-con_subtyp"/>
</dbReference>
<dbReference type="InterPro" id="IPR001611">
    <property type="entry name" value="Leu-rich_rpt"/>
</dbReference>
<evidence type="ECO:0008006" key="15">
    <source>
        <dbReference type="Google" id="ProtNLM"/>
    </source>
</evidence>
<protein>
    <recommendedName>
        <fullName evidence="15">NB-ARC domain-containing protein</fullName>
    </recommendedName>
</protein>
<feature type="domain" description="R13L1/DRL21-like LRR repeat region" evidence="12">
    <location>
        <begin position="933"/>
        <end position="1055"/>
    </location>
</feature>
<dbReference type="Gramene" id="TraesPARA_EIv1.0_2257120.1">
    <property type="protein sequence ID" value="TraesPARA_EIv1.0_2257120.1.CDS"/>
    <property type="gene ID" value="TraesPARA_EIv1.0_2257120"/>
</dbReference>
<dbReference type="GO" id="GO:0043531">
    <property type="term" value="F:ADP binding"/>
    <property type="evidence" value="ECO:0007669"/>
    <property type="project" value="InterPro"/>
</dbReference>
<evidence type="ECO:0000256" key="3">
    <source>
        <dbReference type="ARBA" id="ARBA00022737"/>
    </source>
</evidence>
<evidence type="ECO:0000259" key="8">
    <source>
        <dbReference type="Pfam" id="PF00931"/>
    </source>
</evidence>
<gene>
    <name evidence="13" type="primary">LOC123151284</name>
</gene>
<dbReference type="Proteomes" id="UP000019116">
    <property type="component" value="Chromosome 7A"/>
</dbReference>
<dbReference type="Gramene" id="TraesCS7A03G0312200.1">
    <property type="protein sequence ID" value="TraesCS7A03G0312200.1.CDS"/>
    <property type="gene ID" value="TraesCS7A03G0312200"/>
</dbReference>
<evidence type="ECO:0000259" key="12">
    <source>
        <dbReference type="Pfam" id="PF25019"/>
    </source>
</evidence>
<feature type="domain" description="NB-ARC" evidence="8">
    <location>
        <begin position="179"/>
        <end position="348"/>
    </location>
</feature>
<dbReference type="PRINTS" id="PR00364">
    <property type="entry name" value="DISEASERSIST"/>
</dbReference>
<dbReference type="Gramene" id="TraesMAC7A03G03846520.1">
    <property type="protein sequence ID" value="TraesMAC7A03G03846520.1"/>
    <property type="gene ID" value="TraesMAC7A03G03846520"/>
</dbReference>
<keyword evidence="6" id="KW-0067">ATP-binding</keyword>
<name>A0A3B6RE36_WHEAT</name>
<feature type="domain" description="Disease resistance R13L4/SHOC-2-like LRR" evidence="11">
    <location>
        <begin position="801"/>
        <end position="895"/>
    </location>
</feature>
<dbReference type="InterPro" id="IPR041118">
    <property type="entry name" value="Rx_N"/>
</dbReference>
<dbReference type="Gramene" id="TraesCS7A02G132200.1">
    <property type="protein sequence ID" value="TraesCS7A02G132200.1"/>
    <property type="gene ID" value="TraesCS7A02G132200"/>
</dbReference>
<dbReference type="GeneID" id="123151284"/>
<evidence type="ECO:0000259" key="10">
    <source>
        <dbReference type="Pfam" id="PF23559"/>
    </source>
</evidence>
<dbReference type="Gramene" id="TraesCAD_scaffold_054939_01G000600.1">
    <property type="protein sequence ID" value="TraesCAD_scaffold_054939_01G000600.1"/>
    <property type="gene ID" value="TraesCAD_scaffold_054939_01G000600"/>
</dbReference>
<dbReference type="PaxDb" id="4565-Traes_7AS_B5A965B6D.1"/>
<evidence type="ECO:0000256" key="2">
    <source>
        <dbReference type="ARBA" id="ARBA00022614"/>
    </source>
</evidence>
<proteinExistence type="inferred from homology"/>
<dbReference type="Gramene" id="TraesSTA7A03G03839930.1">
    <property type="protein sequence ID" value="TraesSTA7A03G03839930.1"/>
    <property type="gene ID" value="TraesSTA7A03G03839930"/>
</dbReference>
<dbReference type="Pfam" id="PF25019">
    <property type="entry name" value="LRR_R13L1-DRL21"/>
    <property type="match status" value="1"/>
</dbReference>
<keyword evidence="5" id="KW-0611">Plant defense</keyword>
<keyword evidence="2" id="KW-0433">Leucine-rich repeat</keyword>
<dbReference type="Gramene" id="TraesWEE_scaffold_057371_01G000600.1">
    <property type="protein sequence ID" value="TraesWEE_scaffold_057371_01G000600.1"/>
    <property type="gene ID" value="TraesWEE_scaffold_057371_01G000600"/>
</dbReference>
<dbReference type="EnsemblPlants" id="TraesCS7A02G132200.1">
    <property type="protein sequence ID" value="TraesCS7A02G132200.1"/>
    <property type="gene ID" value="TraesCS7A02G132200"/>
</dbReference>
<sequence>MGFIVGDTLASAVVKEAVNMIRVAAEREAGLLWSFKDDLGAMGDTLETIHAALRDADAARGPAPARMDERTRLLLGRLKAAAQDIEDLLEEFADAGARGRRSNWLREGPRCRWCYNISLSRSILAHKMKKMRERLGRIQADAGLARSHGGTSSDLHDQDDDISRRETWSDFREYIVGREEDREAVVSALLRHTEKELSVISIHGFGGLGKTTLARLAFNAEPVIRAFDCRVWIHVSMKYDLIKIGKSILSKLEANCSGDLDHLKTQLKGLLKDKTFLIVLDDIWEEDPHELLKLMDFLNVGAKGSMVLVTTRYEKIAINMDPVLCHRLESLSDGECWDLFKETAFVSQAKEARLQHIGRDIVKKCKGVPLAVRSLAFVLKWKEGVDEWEDIRDSHLWELEEKQDISFESVLPSLKLSFQHMSATLKLCFVYCSVFPKGSYIDKDLLIQQWIALGFIRLNEAFHPERRGEEYVKQLLGMSFLQISTTQTPISRKCIEAPHVFRLHDLVYDLARSLAMVDLLFLDTESNLKVSSTHSDCRYAVLTNCNPTTLRNNMMRKLRALHVNEWKQEKIPNKIFSTKFLRVLNLSGCSLLVLPSCIKQLKLLRYLDASGMQDQTLNHLSSLQNLQALKLSGSLIGALPHDMGSLEKLRYLNLSGCSNLLVLPESLCSLGKLQYLDMSNCSAIKELPPHFGNLFSLSTLDLSSCCDLTKLPESLGSLQKLRVLDLSNCWKLDALSDSFAKLDHLKGLNLSCCYQLKELPELFGNLETLDLSDCHKLQKLPESISGLKNLKVLILSDCWELTVLPESFGNLKQLQYLDLSSSQISALPESVSELVNLEHMNISWCTDLHNLPGNYGNLVKLEELNMSYIGNGNVNIPKGIAEMSNLKILLADGLINWSWENEEDIVFFNALSSSRSSFFFTGENKPSDLSIKDNTLQVGDLGRVQNLAEVEELQLSKRRQLRSLIVSGHGYGTGTELAQELVPQEAVLEKLQPPRTLERFELLGCTISTFPSWMTDIASFLPNLAHLELRHLETCGCLPPLGQLPKLHMLVISDMPHIKEVNQEFSGGARPFQKLRNIVIENMPNLEKWHTDATVSGNDVEFMFPVLHHVKIHKCPKLRFQPFLPRSVSLEIYRSNQVLSSGVRSNGHLYYMPTIRVLIDSCTLSSDGLMGLQSLTSLKFLGVRHCKGLDNWRGSIAMLTSLKSLDIAMSSVPECLGGVTSLECLKIHNCLVNYNTLEQVLHLTALVDLSLCCSHPTKLVNDQEVNWLTNMASCLKNLVNLELDNFIGCDRLPPLGCLEKLRSLTLRQMPDLKTVHQDISGGSNCLPMLQTLKIGSMPNLERWTTAHAPAAHAAHVRILPDLQLLKVFDCPKLKFVPFLPVCSKCIISVTSDVIVPEHHDDPAPWDMPTSELFCFYLHGRCTGLQYFKVLRLLSVYGCTNMSSWQESILLLTSLQKLELHGSDMPGWLCKLSSLRELHIIKSKPPLNLSQFVYDRHQIALRIEDCQGTLKQVPSVVILDMIRHITFVEIIGCEPIMHAEWRNGELFKCKLRKSSEWYMPDADAGSLPTILGTWQEEPTEFLSGDAANPDQPGPSGTK</sequence>
<evidence type="ECO:0000256" key="1">
    <source>
        <dbReference type="ARBA" id="ARBA00008894"/>
    </source>
</evidence>
<dbReference type="Pfam" id="PF23559">
    <property type="entry name" value="WHD_DRP"/>
    <property type="match status" value="1"/>
</dbReference>
<dbReference type="SMR" id="A0A3B6RE36"/>
<keyword evidence="7" id="KW-0175">Coiled coil</keyword>
<dbReference type="Gramene" id="TraesARI7A03G03815920.1">
    <property type="protein sequence ID" value="TraesARI7A03G03815920.1"/>
    <property type="gene ID" value="TraesARI7A03G03815920"/>
</dbReference>
<dbReference type="SMART" id="SM00369">
    <property type="entry name" value="LRR_TYP"/>
    <property type="match status" value="5"/>
</dbReference>
<dbReference type="InterPro" id="IPR042197">
    <property type="entry name" value="Apaf_helical"/>
</dbReference>
<evidence type="ECO:0000256" key="6">
    <source>
        <dbReference type="ARBA" id="ARBA00022840"/>
    </source>
</evidence>
<dbReference type="Gene3D" id="3.40.50.300">
    <property type="entry name" value="P-loop containing nucleotide triphosphate hydrolases"/>
    <property type="match status" value="1"/>
</dbReference>
<dbReference type="KEGG" id="taes:123151284"/>
<dbReference type="STRING" id="4565.A0A3B6RE36"/>
<keyword evidence="3" id="KW-0677">Repeat</keyword>
<reference evidence="13" key="2">
    <citation type="submission" date="2018-10" db="UniProtKB">
        <authorList>
            <consortium name="EnsemblPlants"/>
        </authorList>
    </citation>
    <scope>IDENTIFICATION</scope>
</reference>
<dbReference type="SUPFAM" id="SSF52540">
    <property type="entry name" value="P-loop containing nucleoside triphosphate hydrolases"/>
    <property type="match status" value="1"/>
</dbReference>
<dbReference type="InterPro" id="IPR056789">
    <property type="entry name" value="LRR_R13L1-DRL21"/>
</dbReference>
<evidence type="ECO:0000313" key="13">
    <source>
        <dbReference type="EnsemblPlants" id="TraesCS7A02G132200.1"/>
    </source>
</evidence>